<reference evidence="20 21" key="1">
    <citation type="submission" date="2018-06" db="EMBL/GenBank/DDBJ databases">
        <title>Combined omics and stable isotope probing to characterize newly discovered Mariana Back-Arc vent microbial communities.</title>
        <authorList>
            <person name="Trembath-Reichert E."/>
            <person name="Huber J.A."/>
        </authorList>
    </citation>
    <scope>NUCLEOTIDE SEQUENCE [LARGE SCALE GENOMIC DNA]</scope>
    <source>
        <strain evidence="20">MAG 63_1</strain>
    </source>
</reference>
<evidence type="ECO:0000256" key="16">
    <source>
        <dbReference type="ARBA" id="ARBA00022884"/>
    </source>
</evidence>
<dbReference type="Gene3D" id="2.40.50.140">
    <property type="entry name" value="Nucleic acid-binding proteins"/>
    <property type="match status" value="1"/>
</dbReference>
<evidence type="ECO:0000256" key="8">
    <source>
        <dbReference type="ARBA" id="ARBA00022552"/>
    </source>
</evidence>
<keyword evidence="17" id="KW-0472">Membrane</keyword>
<evidence type="ECO:0000313" key="21">
    <source>
        <dbReference type="Proteomes" id="UP000286801"/>
    </source>
</evidence>
<dbReference type="Pfam" id="PF10150">
    <property type="entry name" value="RNase_E_G"/>
    <property type="match status" value="1"/>
</dbReference>
<evidence type="ECO:0000256" key="17">
    <source>
        <dbReference type="ARBA" id="ARBA00023136"/>
    </source>
</evidence>
<feature type="compositionally biased region" description="Basic and acidic residues" evidence="18">
    <location>
        <begin position="475"/>
        <end position="486"/>
    </location>
</feature>
<name>A0A432GEQ1_9DELT</name>
<feature type="domain" description="S1 motif" evidence="19">
    <location>
        <begin position="42"/>
        <end position="122"/>
    </location>
</feature>
<evidence type="ECO:0000256" key="9">
    <source>
        <dbReference type="ARBA" id="ARBA00022694"/>
    </source>
</evidence>
<proteinExistence type="inferred from homology"/>
<organism evidence="20 21">
    <name type="scientific">SAR324 cluster bacterium</name>
    <dbReference type="NCBI Taxonomy" id="2024889"/>
    <lineage>
        <taxon>Bacteria</taxon>
        <taxon>Deltaproteobacteria</taxon>
        <taxon>SAR324 cluster</taxon>
    </lineage>
</organism>
<dbReference type="CDD" id="cd04453">
    <property type="entry name" value="S1_RNase_E"/>
    <property type="match status" value="1"/>
</dbReference>
<feature type="region of interest" description="Disordered" evidence="18">
    <location>
        <begin position="475"/>
        <end position="642"/>
    </location>
</feature>
<dbReference type="Pfam" id="PF20833">
    <property type="entry name" value="RNase_E_G_Thio"/>
    <property type="match status" value="1"/>
</dbReference>
<evidence type="ECO:0000256" key="10">
    <source>
        <dbReference type="ARBA" id="ARBA00022722"/>
    </source>
</evidence>
<evidence type="ECO:0000256" key="14">
    <source>
        <dbReference type="ARBA" id="ARBA00022801"/>
    </source>
</evidence>
<dbReference type="GO" id="GO:0008033">
    <property type="term" value="P:tRNA processing"/>
    <property type="evidence" value="ECO:0007669"/>
    <property type="project" value="UniProtKB-KW"/>
</dbReference>
<comment type="cofactor">
    <cofactor evidence="1">
        <name>Mg(2+)</name>
        <dbReference type="ChEBI" id="CHEBI:18420"/>
    </cofactor>
</comment>
<dbReference type="Gene3D" id="3.40.1260.20">
    <property type="entry name" value="Ribonuclease E, catalytic domain"/>
    <property type="match status" value="1"/>
</dbReference>
<dbReference type="GO" id="GO:0004540">
    <property type="term" value="F:RNA nuclease activity"/>
    <property type="evidence" value="ECO:0007669"/>
    <property type="project" value="InterPro"/>
</dbReference>
<evidence type="ECO:0000256" key="4">
    <source>
        <dbReference type="ARBA" id="ARBA00017719"/>
    </source>
</evidence>
<evidence type="ECO:0000256" key="5">
    <source>
        <dbReference type="ARBA" id="ARBA00022475"/>
    </source>
</evidence>
<dbReference type="InterPro" id="IPR048583">
    <property type="entry name" value="RNase_E_G_thioredoxin-like"/>
</dbReference>
<dbReference type="GO" id="GO:0046872">
    <property type="term" value="F:metal ion binding"/>
    <property type="evidence" value="ECO:0007669"/>
    <property type="project" value="UniProtKB-KW"/>
</dbReference>
<dbReference type="GO" id="GO:0019843">
    <property type="term" value="F:rRNA binding"/>
    <property type="evidence" value="ECO:0007669"/>
    <property type="project" value="UniProtKB-KW"/>
</dbReference>
<evidence type="ECO:0000256" key="11">
    <source>
        <dbReference type="ARBA" id="ARBA00022723"/>
    </source>
</evidence>
<evidence type="ECO:0000256" key="15">
    <source>
        <dbReference type="ARBA" id="ARBA00022842"/>
    </source>
</evidence>
<dbReference type="PROSITE" id="PS50126">
    <property type="entry name" value="S1"/>
    <property type="match status" value="1"/>
</dbReference>
<evidence type="ECO:0000256" key="13">
    <source>
        <dbReference type="ARBA" id="ARBA00022759"/>
    </source>
</evidence>
<keyword evidence="14" id="KW-0378">Hydrolase</keyword>
<dbReference type="GO" id="GO:0006364">
    <property type="term" value="P:rRNA processing"/>
    <property type="evidence" value="ECO:0007669"/>
    <property type="project" value="UniProtKB-KW"/>
</dbReference>
<dbReference type="InterPro" id="IPR003029">
    <property type="entry name" value="S1_domain"/>
</dbReference>
<sequence length="814" mass="91250">MTEVDQKILINVEDDETRIALVHGSTLNNLYIEQTHHTQKVGNIYCGKVVKVQPSFQAAFIDYGEERHGFLSLSDINFQVYKPNQKGRGRPSITQILKPGQKVLVQVVKDEIAHKGASLTTNISLAGRFLVFMPDSERGGVSRKIEDEEQRSRLRHLLKGLGGEDSSAIIRTVGVDRSLTELKRDFMILRRTWNEIKDEYEEQSALGLLYQEENAMVRMIRDYYHENISEVVIDEPVAFQRALEFFQAHMPKDQKKLQLYLGEKSLFSSYDIEGHIEVLHHKQVPLPSGGSLVIMPTEALVAIDVNSGRSTQERNIEATALRTNLEAAEEVAKQLRLRNLGGLIVVDFIDMDNSKNRLSVEKKIEEAMSADKAKTSFGEISKFGLLELSRQRISGSLARNSVVLTLVNRILRKIHDSAVEQKVLQVHIRLPLEIASHLLNVKRQRLTQMEMDYGIRISITPDTSLGSEEIPEMEVTLREQDGEETRTSVPISASDMRDEKPGGKKGRQKKEVAKKDSATAAPGSLEMKNKEKQSKQISNDTSKPSSKSKGKRPGTDTSLTQEHPDSGSVVEKDNDKLTATEKQRTPEVEKKQKAVVKKQETKEKTDVGLFKSVHESLEVKDTPNGKNSSQKRIVEENNDPEVSTFRSVHLDENLNSAKKTKRISHENPTKNIIENPMFSSVHITDTIKSVPKVVFSKQDTKSRLTSGKTKSDSTKKSGKTAQGKPTAIKTAKKKQDSTKVSTRAKIKKTKVESNAVSVIKSKSSLKKVPVTKKETDNSTASRSFNSKNRSTSKSKQDTKPKKNTETLPKKQKTE</sequence>
<dbReference type="SUPFAM" id="SSF50249">
    <property type="entry name" value="Nucleic acid-binding proteins"/>
    <property type="match status" value="1"/>
</dbReference>
<dbReference type="PANTHER" id="PTHR30001:SF1">
    <property type="entry name" value="RIBONUCLEASE E_G-LIKE PROTEIN, CHLOROPLASTIC"/>
    <property type="match status" value="1"/>
</dbReference>
<gene>
    <name evidence="20" type="ORF">DSY97_00675</name>
</gene>
<evidence type="ECO:0000256" key="3">
    <source>
        <dbReference type="ARBA" id="ARBA00005663"/>
    </source>
</evidence>
<dbReference type="AlphaFoldDB" id="A0A432GEQ1"/>
<feature type="compositionally biased region" description="Polar residues" evidence="18">
    <location>
        <begin position="777"/>
        <end position="793"/>
    </location>
</feature>
<comment type="subcellular location">
    <subcellularLocation>
        <location evidence="2">Cytoplasm</location>
    </subcellularLocation>
</comment>
<keyword evidence="15" id="KW-0460">Magnesium</keyword>
<keyword evidence="8" id="KW-0698">rRNA processing</keyword>
<dbReference type="InterPro" id="IPR019307">
    <property type="entry name" value="RNA-bd_AU-1/RNase_E/G"/>
</dbReference>
<keyword evidence="6" id="KW-0963">Cytoplasm</keyword>
<dbReference type="GO" id="GO:0016787">
    <property type="term" value="F:hydrolase activity"/>
    <property type="evidence" value="ECO:0007669"/>
    <property type="project" value="UniProtKB-KW"/>
</dbReference>
<dbReference type="GO" id="GO:0004519">
    <property type="term" value="F:endonuclease activity"/>
    <property type="evidence" value="ECO:0007669"/>
    <property type="project" value="UniProtKB-KW"/>
</dbReference>
<keyword evidence="7" id="KW-0997">Cell inner membrane</keyword>
<keyword evidence="16" id="KW-0694">RNA-binding</keyword>
<dbReference type="InterPro" id="IPR004659">
    <property type="entry name" value="RNase_E/G"/>
</dbReference>
<comment type="caution">
    <text evidence="20">The sequence shown here is derived from an EMBL/GenBank/DDBJ whole genome shotgun (WGS) entry which is preliminary data.</text>
</comment>
<keyword evidence="12" id="KW-0699">rRNA-binding</keyword>
<feature type="compositionally biased region" description="Basic and acidic residues" evidence="18">
    <location>
        <begin position="794"/>
        <end position="814"/>
    </location>
</feature>
<dbReference type="NCBIfam" id="TIGR00757">
    <property type="entry name" value="RNaseEG"/>
    <property type="match status" value="1"/>
</dbReference>
<evidence type="ECO:0000256" key="18">
    <source>
        <dbReference type="SAM" id="MobiDB-lite"/>
    </source>
</evidence>
<feature type="region of interest" description="Disordered" evidence="18">
    <location>
        <begin position="694"/>
        <end position="814"/>
    </location>
</feature>
<keyword evidence="10" id="KW-0540">Nuclease</keyword>
<dbReference type="InterPro" id="IPR012340">
    <property type="entry name" value="NA-bd_OB-fold"/>
</dbReference>
<dbReference type="PANTHER" id="PTHR30001">
    <property type="entry name" value="RIBONUCLEASE"/>
    <property type="match status" value="1"/>
</dbReference>
<keyword evidence="9" id="KW-0819">tRNA processing</keyword>
<dbReference type="GO" id="GO:0005737">
    <property type="term" value="C:cytoplasm"/>
    <property type="evidence" value="ECO:0007669"/>
    <property type="project" value="UniProtKB-SubCell"/>
</dbReference>
<evidence type="ECO:0000259" key="19">
    <source>
        <dbReference type="PROSITE" id="PS50126"/>
    </source>
</evidence>
<keyword evidence="13" id="KW-0255">Endonuclease</keyword>
<comment type="similarity">
    <text evidence="3">Belongs to the RNase E/G family. RNase G subfamily.</text>
</comment>
<accession>A0A432GEQ1</accession>
<dbReference type="Pfam" id="PF00575">
    <property type="entry name" value="S1"/>
    <property type="match status" value="1"/>
</dbReference>
<feature type="compositionally biased region" description="Basic and acidic residues" evidence="18">
    <location>
        <begin position="562"/>
        <end position="623"/>
    </location>
</feature>
<keyword evidence="11" id="KW-0479">Metal-binding</keyword>
<evidence type="ECO:0000256" key="12">
    <source>
        <dbReference type="ARBA" id="ARBA00022730"/>
    </source>
</evidence>
<evidence type="ECO:0000313" key="20">
    <source>
        <dbReference type="EMBL" id="RTZ81640.1"/>
    </source>
</evidence>
<dbReference type="Proteomes" id="UP000286801">
    <property type="component" value="Unassembled WGS sequence"/>
</dbReference>
<evidence type="ECO:0000256" key="1">
    <source>
        <dbReference type="ARBA" id="ARBA00001946"/>
    </source>
</evidence>
<dbReference type="EMBL" id="QNZL01000019">
    <property type="protein sequence ID" value="RTZ81640.1"/>
    <property type="molecule type" value="Genomic_DNA"/>
</dbReference>
<keyword evidence="5" id="KW-1003">Cell membrane</keyword>
<protein>
    <recommendedName>
        <fullName evidence="4">Ribonuclease G</fullName>
    </recommendedName>
</protein>
<dbReference type="SMART" id="SM00316">
    <property type="entry name" value="S1"/>
    <property type="match status" value="1"/>
</dbReference>
<evidence type="ECO:0000256" key="6">
    <source>
        <dbReference type="ARBA" id="ARBA00022490"/>
    </source>
</evidence>
<evidence type="ECO:0000256" key="2">
    <source>
        <dbReference type="ARBA" id="ARBA00004496"/>
    </source>
</evidence>
<feature type="compositionally biased region" description="Low complexity" evidence="18">
    <location>
        <begin position="756"/>
        <end position="768"/>
    </location>
</feature>
<evidence type="ECO:0000256" key="7">
    <source>
        <dbReference type="ARBA" id="ARBA00022519"/>
    </source>
</evidence>